<evidence type="ECO:0000313" key="3">
    <source>
        <dbReference type="Proteomes" id="UP001342418"/>
    </source>
</evidence>
<evidence type="ECO:0000256" key="1">
    <source>
        <dbReference type="SAM" id="MobiDB-lite"/>
    </source>
</evidence>
<dbReference type="Proteomes" id="UP001342418">
    <property type="component" value="Chromosome"/>
</dbReference>
<evidence type="ECO:0000313" key="2">
    <source>
        <dbReference type="EMBL" id="UUP17820.1"/>
    </source>
</evidence>
<feature type="compositionally biased region" description="Basic and acidic residues" evidence="1">
    <location>
        <begin position="28"/>
        <end position="37"/>
    </location>
</feature>
<proteinExistence type="predicted"/>
<name>A0ABY5MIJ8_9HYPH</name>
<sequence length="37" mass="4286">MKRFPANNLREKPMISIQMDNLGPNTNDRTEPEEKIG</sequence>
<gene>
    <name evidence="2" type="ORF">NTH_02296</name>
</gene>
<accession>A0ABY5MIJ8</accession>
<feature type="region of interest" description="Disordered" evidence="1">
    <location>
        <begin position="1"/>
        <end position="37"/>
    </location>
</feature>
<keyword evidence="3" id="KW-1185">Reference proteome</keyword>
<dbReference type="EMBL" id="CP030941">
    <property type="protein sequence ID" value="UUP17820.1"/>
    <property type="molecule type" value="Genomic_DNA"/>
</dbReference>
<reference evidence="2 3" key="1">
    <citation type="submission" date="2018-07" db="EMBL/GenBank/DDBJ databases">
        <title>Genome sequence of Nitratireductor thuwali#1536.</title>
        <authorList>
            <person name="Michoud G."/>
            <person name="Merlino G."/>
            <person name="Sefrji F.O."/>
            <person name="Daffonchio D."/>
        </authorList>
    </citation>
    <scope>NUCLEOTIDE SEQUENCE [LARGE SCALE GENOMIC DNA]</scope>
    <source>
        <strain evidence="3">Nit1536</strain>
    </source>
</reference>
<organism evidence="2 3">
    <name type="scientific">Nitratireductor thuwali</name>
    <dbReference type="NCBI Taxonomy" id="2267699"/>
    <lineage>
        <taxon>Bacteria</taxon>
        <taxon>Pseudomonadati</taxon>
        <taxon>Pseudomonadota</taxon>
        <taxon>Alphaproteobacteria</taxon>
        <taxon>Hyphomicrobiales</taxon>
        <taxon>Phyllobacteriaceae</taxon>
        <taxon>Nitratireductor</taxon>
    </lineage>
</organism>
<protein>
    <submittedName>
        <fullName evidence="2">Uncharacterized protein</fullName>
    </submittedName>
</protein>